<dbReference type="SMART" id="SM00980">
    <property type="entry name" value="THAP"/>
    <property type="match status" value="1"/>
</dbReference>
<evidence type="ECO:0000256" key="7">
    <source>
        <dbReference type="ARBA" id="ARBA00023054"/>
    </source>
</evidence>
<evidence type="ECO:0000313" key="14">
    <source>
        <dbReference type="EMBL" id="CDW21034.1"/>
    </source>
</evidence>
<dbReference type="Pfam" id="PF05485">
    <property type="entry name" value="THAP"/>
    <property type="match status" value="1"/>
</dbReference>
<dbReference type="InterPro" id="IPR006612">
    <property type="entry name" value="THAP_Znf"/>
</dbReference>
<dbReference type="EMBL" id="HACA01003673">
    <property type="protein sequence ID" value="CDW21034.1"/>
    <property type="molecule type" value="Transcribed_RNA"/>
</dbReference>
<keyword evidence="7" id="KW-0175">Coiled coil</keyword>
<reference evidence="14" key="1">
    <citation type="submission" date="2014-05" db="EMBL/GenBank/DDBJ databases">
        <authorList>
            <person name="Chronopoulou M."/>
        </authorList>
    </citation>
    <scope>NUCLEOTIDE SEQUENCE</scope>
    <source>
        <tissue evidence="14">Whole organism</tissue>
    </source>
</reference>
<proteinExistence type="inferred from homology"/>
<evidence type="ECO:0000256" key="12">
    <source>
        <dbReference type="PROSITE-ProRule" id="PRU00309"/>
    </source>
</evidence>
<comment type="similarity">
    <text evidence="2">Belongs to the THAP1 family.</text>
</comment>
<organism evidence="14">
    <name type="scientific">Lepeophtheirus salmonis</name>
    <name type="common">Salmon louse</name>
    <name type="synonym">Caligus salmonis</name>
    <dbReference type="NCBI Taxonomy" id="72036"/>
    <lineage>
        <taxon>Eukaryota</taxon>
        <taxon>Metazoa</taxon>
        <taxon>Ecdysozoa</taxon>
        <taxon>Arthropoda</taxon>
        <taxon>Crustacea</taxon>
        <taxon>Multicrustacea</taxon>
        <taxon>Hexanauplia</taxon>
        <taxon>Copepoda</taxon>
        <taxon>Siphonostomatoida</taxon>
        <taxon>Caligidae</taxon>
        <taxon>Lepeophtheirus</taxon>
    </lineage>
</organism>
<sequence length="100" mass="11338">MPSCCVVPGCSGRGSYRFPSNKNICLKWRIALCREDDNGSLWRPSLNSVLCGKHFKPEDFRVPRQTQASGRGKVYRHLKQNAVPSLFPWSKALHTYGSKK</sequence>
<keyword evidence="9" id="KW-0804">Transcription</keyword>
<name>A0A0K2T4M7_LEPSM</name>
<evidence type="ECO:0000256" key="3">
    <source>
        <dbReference type="ARBA" id="ARBA00022723"/>
    </source>
</evidence>
<dbReference type="PANTHER" id="PTHR46600">
    <property type="entry name" value="THAP DOMAIN-CONTAINING"/>
    <property type="match status" value="1"/>
</dbReference>
<dbReference type="SUPFAM" id="SSF57716">
    <property type="entry name" value="Glucocorticoid receptor-like (DNA-binding domain)"/>
    <property type="match status" value="1"/>
</dbReference>
<dbReference type="InterPro" id="IPR026516">
    <property type="entry name" value="THAP1/10"/>
</dbReference>
<evidence type="ECO:0000256" key="1">
    <source>
        <dbReference type="ARBA" id="ARBA00004642"/>
    </source>
</evidence>
<evidence type="ECO:0000259" key="13">
    <source>
        <dbReference type="PROSITE" id="PS50950"/>
    </source>
</evidence>
<dbReference type="GO" id="GO:0005654">
    <property type="term" value="C:nucleoplasm"/>
    <property type="evidence" value="ECO:0007669"/>
    <property type="project" value="UniProtKB-SubCell"/>
</dbReference>
<dbReference type="AlphaFoldDB" id="A0A0K2T4M7"/>
<accession>A0A0K2T4M7</accession>
<evidence type="ECO:0000256" key="11">
    <source>
        <dbReference type="ARBA" id="ARBA00023306"/>
    </source>
</evidence>
<evidence type="ECO:0000256" key="2">
    <source>
        <dbReference type="ARBA" id="ARBA00006177"/>
    </source>
</evidence>
<keyword evidence="8 12" id="KW-0238">DNA-binding</keyword>
<keyword evidence="6" id="KW-0805">Transcription regulation</keyword>
<keyword evidence="11" id="KW-0131">Cell cycle</keyword>
<dbReference type="OrthoDB" id="7331812at2759"/>
<keyword evidence="3" id="KW-0479">Metal-binding</keyword>
<evidence type="ECO:0000256" key="4">
    <source>
        <dbReference type="ARBA" id="ARBA00022771"/>
    </source>
</evidence>
<evidence type="ECO:0000256" key="9">
    <source>
        <dbReference type="ARBA" id="ARBA00023163"/>
    </source>
</evidence>
<protein>
    <submittedName>
        <fullName evidence="14">DNA transposase THAP9like [Xenopus (Silurana) tropicalis]</fullName>
    </submittedName>
</protein>
<dbReference type="GO" id="GO:0008270">
    <property type="term" value="F:zinc ion binding"/>
    <property type="evidence" value="ECO:0007669"/>
    <property type="project" value="UniProtKB-KW"/>
</dbReference>
<comment type="subcellular location">
    <subcellularLocation>
        <location evidence="1">Nucleus</location>
        <location evidence="1">Nucleoplasm</location>
    </subcellularLocation>
</comment>
<evidence type="ECO:0000256" key="10">
    <source>
        <dbReference type="ARBA" id="ARBA00023242"/>
    </source>
</evidence>
<dbReference type="GO" id="GO:0043565">
    <property type="term" value="F:sequence-specific DNA binding"/>
    <property type="evidence" value="ECO:0007669"/>
    <property type="project" value="InterPro"/>
</dbReference>
<keyword evidence="4 12" id="KW-0863">Zinc-finger</keyword>
<dbReference type="PROSITE" id="PS50950">
    <property type="entry name" value="ZF_THAP"/>
    <property type="match status" value="1"/>
</dbReference>
<evidence type="ECO:0000256" key="6">
    <source>
        <dbReference type="ARBA" id="ARBA00023015"/>
    </source>
</evidence>
<dbReference type="SMART" id="SM00692">
    <property type="entry name" value="DM3"/>
    <property type="match status" value="1"/>
</dbReference>
<keyword evidence="10" id="KW-0539">Nucleus</keyword>
<keyword evidence="5" id="KW-0862">Zinc</keyword>
<dbReference type="PANTHER" id="PTHR46600:SF1">
    <property type="entry name" value="THAP DOMAIN-CONTAINING PROTEIN 1"/>
    <property type="match status" value="1"/>
</dbReference>
<evidence type="ECO:0000256" key="8">
    <source>
        <dbReference type="ARBA" id="ARBA00023125"/>
    </source>
</evidence>
<feature type="domain" description="THAP-type" evidence="13">
    <location>
        <begin position="1"/>
        <end position="87"/>
    </location>
</feature>
<evidence type="ECO:0000256" key="5">
    <source>
        <dbReference type="ARBA" id="ARBA00022833"/>
    </source>
</evidence>